<feature type="transmembrane region" description="Helical" evidence="1">
    <location>
        <begin position="78"/>
        <end position="97"/>
    </location>
</feature>
<name>A0A2H0W1I2_9BACT</name>
<feature type="transmembrane region" description="Helical" evidence="1">
    <location>
        <begin position="12"/>
        <end position="32"/>
    </location>
</feature>
<sequence length="322" mass="36624">MLYHKLKSTPAAIFGLTVAEVIFMQSPFWGYYFYFIYSPIFNLFNRFPHLSWLNEFFVVHITTSKFLLLNLIKPAGEILALIGMALFAIHAVYLYWVKIWFDKRATKLLYKYFAHPQYISLILAGGGLTLAWPRFLNLVLFAVLIIFYVLLGKTETITSASNIEAQKATLIKLTSAIALILVIGFGLRYASVSTLNLTELNSTSILVLDSKDDVSSLDSNLAVLPVSENDIVYLMTKRHTFEHLLIDMGVDYKIYKNFTFPNAEYYIAIVNCENCSNHTPVTALSANRRLGNVFFLNSHNQKFEILPLPNNMFFSPAIVPLL</sequence>
<keyword evidence="1" id="KW-0472">Membrane</keyword>
<accession>A0A2H0W1I2</accession>
<keyword evidence="1" id="KW-1133">Transmembrane helix</keyword>
<evidence type="ECO:0000313" key="2">
    <source>
        <dbReference type="EMBL" id="PIS05222.1"/>
    </source>
</evidence>
<evidence type="ECO:0000313" key="3">
    <source>
        <dbReference type="Proteomes" id="UP000230935"/>
    </source>
</evidence>
<evidence type="ECO:0000256" key="1">
    <source>
        <dbReference type="SAM" id="Phobius"/>
    </source>
</evidence>
<dbReference type="AlphaFoldDB" id="A0A2H0W1I2"/>
<keyword evidence="1" id="KW-0812">Transmembrane</keyword>
<feature type="transmembrane region" description="Helical" evidence="1">
    <location>
        <begin position="117"/>
        <end position="150"/>
    </location>
</feature>
<feature type="transmembrane region" description="Helical" evidence="1">
    <location>
        <begin position="52"/>
        <end position="71"/>
    </location>
</feature>
<organism evidence="2 3">
    <name type="scientific">Candidatus Buchananbacteria bacterium CG10_big_fil_rev_8_21_14_0_10_42_9</name>
    <dbReference type="NCBI Taxonomy" id="1974526"/>
    <lineage>
        <taxon>Bacteria</taxon>
        <taxon>Candidatus Buchananiibacteriota</taxon>
    </lineage>
</organism>
<dbReference type="Proteomes" id="UP000230935">
    <property type="component" value="Unassembled WGS sequence"/>
</dbReference>
<dbReference type="EMBL" id="PEZZ01000016">
    <property type="protein sequence ID" value="PIS05222.1"/>
    <property type="molecule type" value="Genomic_DNA"/>
</dbReference>
<gene>
    <name evidence="2" type="ORF">COT81_02310</name>
</gene>
<reference evidence="3" key="1">
    <citation type="submission" date="2017-09" db="EMBL/GenBank/DDBJ databases">
        <title>Depth-based differentiation of microbial function through sediment-hosted aquifers and enrichment of novel symbionts in the deep terrestrial subsurface.</title>
        <authorList>
            <person name="Probst A.J."/>
            <person name="Ladd B."/>
            <person name="Jarett J.K."/>
            <person name="Geller-Mcgrath D.E."/>
            <person name="Sieber C.M.K."/>
            <person name="Emerson J.B."/>
            <person name="Anantharaman K."/>
            <person name="Thomas B.C."/>
            <person name="Malmstrom R."/>
            <person name="Stieglmeier M."/>
            <person name="Klingl A."/>
            <person name="Woyke T."/>
            <person name="Ryan C.M."/>
            <person name="Banfield J.F."/>
        </authorList>
    </citation>
    <scope>NUCLEOTIDE SEQUENCE [LARGE SCALE GENOMIC DNA]</scope>
</reference>
<feature type="transmembrane region" description="Helical" evidence="1">
    <location>
        <begin position="170"/>
        <end position="190"/>
    </location>
</feature>
<comment type="caution">
    <text evidence="2">The sequence shown here is derived from an EMBL/GenBank/DDBJ whole genome shotgun (WGS) entry which is preliminary data.</text>
</comment>
<proteinExistence type="predicted"/>
<protein>
    <submittedName>
        <fullName evidence="2">Uncharacterized protein</fullName>
    </submittedName>
</protein>